<dbReference type="EMBL" id="JAUSXB010000001">
    <property type="protein sequence ID" value="MDQ0674751.1"/>
    <property type="molecule type" value="Genomic_DNA"/>
</dbReference>
<accession>A0ABU0PNB3</accession>
<protein>
    <submittedName>
        <fullName evidence="1">Uncharacterized protein</fullName>
    </submittedName>
</protein>
<reference evidence="1 2" key="1">
    <citation type="submission" date="2023-07" db="EMBL/GenBank/DDBJ databases">
        <title>Comparative genomics of wheat-associated soil bacteria to identify genetic determinants of phenazine resistance.</title>
        <authorList>
            <person name="Mouncey N."/>
        </authorList>
    </citation>
    <scope>NUCLEOTIDE SEQUENCE [LARGE SCALE GENOMIC DNA]</scope>
    <source>
        <strain evidence="1 2">W1I3</strain>
    </source>
</reference>
<sequence>MHTEESLDFWYQKEALERRPVIADLCARGILLTDNGVGAEWQMRAREQMTRGPLPLGHDERDLRRYNLSALIDDLVGSGDDAETFALASDVFHGTADLFLMESGSWLGAGKWVVRRLHLNGSDLALRLCIWAGDPGRNDASLVELAREVLELSGGYLQEGFLRGKRA</sequence>
<name>A0ABU0PNB3_9MICC</name>
<organism evidence="1 2">
    <name type="scientific">Pseudarthrobacter siccitolerans</name>
    <dbReference type="NCBI Taxonomy" id="861266"/>
    <lineage>
        <taxon>Bacteria</taxon>
        <taxon>Bacillati</taxon>
        <taxon>Actinomycetota</taxon>
        <taxon>Actinomycetes</taxon>
        <taxon>Micrococcales</taxon>
        <taxon>Micrococcaceae</taxon>
        <taxon>Pseudarthrobacter</taxon>
    </lineage>
</organism>
<evidence type="ECO:0000313" key="1">
    <source>
        <dbReference type="EMBL" id="MDQ0674751.1"/>
    </source>
</evidence>
<dbReference type="Proteomes" id="UP001236806">
    <property type="component" value="Unassembled WGS sequence"/>
</dbReference>
<proteinExistence type="predicted"/>
<comment type="caution">
    <text evidence="1">The sequence shown here is derived from an EMBL/GenBank/DDBJ whole genome shotgun (WGS) entry which is preliminary data.</text>
</comment>
<gene>
    <name evidence="1" type="ORF">QFZ36_002312</name>
</gene>
<keyword evidence="2" id="KW-1185">Reference proteome</keyword>
<evidence type="ECO:0000313" key="2">
    <source>
        <dbReference type="Proteomes" id="UP001236806"/>
    </source>
</evidence>